<accession>A0A1M6XFX2</accession>
<dbReference type="RefSeq" id="WP_073278578.1">
    <property type="nucleotide sequence ID" value="NZ_FRAC01000022.1"/>
</dbReference>
<feature type="domain" description="Zinc-ribbon" evidence="1">
    <location>
        <begin position="95"/>
        <end position="115"/>
    </location>
</feature>
<name>A0A1M6XFX2_9FIRM</name>
<evidence type="ECO:0000313" key="3">
    <source>
        <dbReference type="Proteomes" id="UP000184386"/>
    </source>
</evidence>
<proteinExistence type="predicted"/>
<evidence type="ECO:0000259" key="1">
    <source>
        <dbReference type="Pfam" id="PF13240"/>
    </source>
</evidence>
<dbReference type="Pfam" id="PF13240">
    <property type="entry name" value="Zn_Ribbon_1"/>
    <property type="match status" value="1"/>
</dbReference>
<dbReference type="Proteomes" id="UP000184386">
    <property type="component" value="Unassembled WGS sequence"/>
</dbReference>
<evidence type="ECO:0000313" key="2">
    <source>
        <dbReference type="EMBL" id="SHL04842.1"/>
    </source>
</evidence>
<dbReference type="EMBL" id="FRAC01000022">
    <property type="protein sequence ID" value="SHL04842.1"/>
    <property type="molecule type" value="Genomic_DNA"/>
</dbReference>
<keyword evidence="3" id="KW-1185">Reference proteome</keyword>
<dbReference type="OrthoDB" id="9788304at2"/>
<dbReference type="STRING" id="1121322.SAMN02745136_03953"/>
<dbReference type="InterPro" id="IPR026870">
    <property type="entry name" value="Zinc_ribbon_dom"/>
</dbReference>
<reference evidence="2 3" key="1">
    <citation type="submission" date="2016-11" db="EMBL/GenBank/DDBJ databases">
        <authorList>
            <person name="Jaros S."/>
            <person name="Januszkiewicz K."/>
            <person name="Wedrychowicz H."/>
        </authorList>
    </citation>
    <scope>NUCLEOTIDE SEQUENCE [LARGE SCALE GENOMIC DNA]</scope>
    <source>
        <strain evidence="2 3">DSM 15929</strain>
    </source>
</reference>
<dbReference type="AlphaFoldDB" id="A0A1M6XFX2"/>
<organism evidence="2 3">
    <name type="scientific">Anaerocolumna jejuensis DSM 15929</name>
    <dbReference type="NCBI Taxonomy" id="1121322"/>
    <lineage>
        <taxon>Bacteria</taxon>
        <taxon>Bacillati</taxon>
        <taxon>Bacillota</taxon>
        <taxon>Clostridia</taxon>
        <taxon>Lachnospirales</taxon>
        <taxon>Lachnospiraceae</taxon>
        <taxon>Anaerocolumna</taxon>
    </lineage>
</organism>
<gene>
    <name evidence="2" type="ORF">SAMN02745136_03953</name>
</gene>
<protein>
    <submittedName>
        <fullName evidence="2">Zinc-ribbon domain-containing protein</fullName>
    </submittedName>
</protein>
<sequence>MDFFEKVGDTITGKSKEIAKKAKEVTDIAKLSNQVGSEKDKINKNYAEIGRAYYNAHLHEENYDYEGLCGEITASMDKIEELKKGIQELKGTKCCENCGAELPKDAVYCSSCGTRVEEEDL</sequence>